<dbReference type="EnsemblMetazoa" id="CLYHEMT013252.1">
    <property type="protein sequence ID" value="CLYHEMP013252.1"/>
    <property type="gene ID" value="CLYHEMG013252"/>
</dbReference>
<accession>A0A7M5WUE1</accession>
<dbReference type="PANTHER" id="PTHR19302">
    <property type="entry name" value="GAMMA TUBULIN COMPLEX PROTEIN"/>
    <property type="match status" value="1"/>
</dbReference>
<dbReference type="GO" id="GO:0000922">
    <property type="term" value="C:spindle pole"/>
    <property type="evidence" value="ECO:0007669"/>
    <property type="project" value="InterPro"/>
</dbReference>
<dbReference type="GO" id="GO:0051225">
    <property type="term" value="P:spindle assembly"/>
    <property type="evidence" value="ECO:0007669"/>
    <property type="project" value="TreeGrafter"/>
</dbReference>
<dbReference type="OrthoDB" id="6017967at2759"/>
<evidence type="ECO:0000256" key="1">
    <source>
        <dbReference type="ARBA" id="ARBA00004245"/>
    </source>
</evidence>
<sequence length="932" mass="106411">MASTGGSTNKIDPNSPTSLLFLLCRQILGKSGKKSIPEDVFDQQYQYALRLIGSRFASPTVTDEFQVSQRIKRSLARQGRETDAAIFSELHSKLQSLDILKNRFGILYLLQTLARDPKAKDQTQYFGGTLDTLNNTTRLNISSRNNTTSSSGYGGSINTTSDPTPDQTSFAPRSGLKNEAADIGIRFRANKTATSKDRDTADLAALVSRSMVVRQSMSHTLEMESSYRDQKVKQEEVVNPLLSKCFAANADGTLYEVTEKLLLRDVLYVFQGIEGRIIRFDATTESYKINKDIGISLPIRDLVGKLAELGWLFRRVQKFLSARTGDKALGLVGQSFCAAIQKELTEYYRLVAVLEGQDNQEDGNMASGSGLTLRRLMIWTYDPLLRMKALATLVDVCKGKKGGSLLSAIYSHTQTGDPFIAKLVRHILHVVSHPIRSIIERWIFEGELQDNYNEFFVAADPAVRNEKLWYDKYSIRKQMLPSFIPNELATKILNIGKSINFIRVVCEDRSPIFGHSAIKPSDPDEDSEFDERLRVDDLSSSALLDVINLVYENTSKHLLDVLFRQYKLLDHLKAMRRYLLLGQGDFIRHLMDLLEPDLVRPAHSLYMHNLTGLLEAAIRATNAQFDDPESLKRLDCRLLEISPGDCGWDVFSLDYHVDGPISTVFTPEVILHYLRIFNFLWRAKRMEYCLTGIWKNQMSSSRFLQKLPEVSPIVHASQCLEAEMVHFIHQMQYFITFEVLECCWEELLVKINEAKDLDHVIEAHDTFLTQVMTRALMDNESRAMLTQLRAIFDLIIQFQSTQENMYASAMAELEARQALEKKAEQKTAEGDWGLTEEDSMADIKRQAEFKKTFLPSAKAQIRVLNQSYHDMLQQFLVMLNSHSDVSLRFLCFRLDFNEHYKKMEPKLRSPMKYSFRKKRADVPIFRGETTKF</sequence>
<dbReference type="GO" id="GO:0043015">
    <property type="term" value="F:gamma-tubulin binding"/>
    <property type="evidence" value="ECO:0007669"/>
    <property type="project" value="InterPro"/>
</dbReference>
<keyword evidence="3" id="KW-0963">Cytoplasm</keyword>
<dbReference type="GO" id="GO:0000278">
    <property type="term" value="P:mitotic cell cycle"/>
    <property type="evidence" value="ECO:0007669"/>
    <property type="project" value="TreeGrafter"/>
</dbReference>
<evidence type="ECO:0000259" key="8">
    <source>
        <dbReference type="Pfam" id="PF17681"/>
    </source>
</evidence>
<dbReference type="RefSeq" id="XP_066928679.1">
    <property type="nucleotide sequence ID" value="XM_067072578.1"/>
</dbReference>
<reference evidence="9" key="1">
    <citation type="submission" date="2021-01" db="UniProtKB">
        <authorList>
            <consortium name="EnsemblMetazoa"/>
        </authorList>
    </citation>
    <scope>IDENTIFICATION</scope>
</reference>
<keyword evidence="5" id="KW-0206">Cytoskeleton</keyword>
<dbReference type="InterPro" id="IPR040457">
    <property type="entry name" value="GCP_C"/>
</dbReference>
<evidence type="ECO:0000313" key="10">
    <source>
        <dbReference type="Proteomes" id="UP000594262"/>
    </source>
</evidence>
<comment type="subcellular location">
    <subcellularLocation>
        <location evidence="1">Cytoplasm</location>
        <location evidence="1">Cytoskeleton</location>
    </subcellularLocation>
</comment>
<dbReference type="GO" id="GO:0051011">
    <property type="term" value="F:microtubule minus-end binding"/>
    <property type="evidence" value="ECO:0007669"/>
    <property type="project" value="TreeGrafter"/>
</dbReference>
<dbReference type="Pfam" id="PF04130">
    <property type="entry name" value="GCP_C_terminal"/>
    <property type="match status" value="1"/>
</dbReference>
<dbReference type="AlphaFoldDB" id="A0A7M5WUE1"/>
<comment type="similarity">
    <text evidence="2">Belongs to the TUBGCP family.</text>
</comment>
<name>A0A7M5WUE1_9CNID</name>
<organism evidence="9 10">
    <name type="scientific">Clytia hemisphaerica</name>
    <dbReference type="NCBI Taxonomy" id="252671"/>
    <lineage>
        <taxon>Eukaryota</taxon>
        <taxon>Metazoa</taxon>
        <taxon>Cnidaria</taxon>
        <taxon>Hydrozoa</taxon>
        <taxon>Hydroidolina</taxon>
        <taxon>Leptothecata</taxon>
        <taxon>Obeliida</taxon>
        <taxon>Clytiidae</taxon>
        <taxon>Clytia</taxon>
    </lineage>
</organism>
<dbReference type="InterPro" id="IPR042241">
    <property type="entry name" value="GCP_C_sf"/>
</dbReference>
<evidence type="ECO:0000259" key="7">
    <source>
        <dbReference type="Pfam" id="PF04130"/>
    </source>
</evidence>
<keyword evidence="4" id="KW-0493">Microtubule</keyword>
<dbReference type="GO" id="GO:0000930">
    <property type="term" value="C:gamma-tubulin complex"/>
    <property type="evidence" value="ECO:0007669"/>
    <property type="project" value="TreeGrafter"/>
</dbReference>
<dbReference type="GO" id="GO:0031122">
    <property type="term" value="P:cytoplasmic microtubule organization"/>
    <property type="evidence" value="ECO:0007669"/>
    <property type="project" value="TreeGrafter"/>
</dbReference>
<proteinExistence type="inferred from homology"/>
<keyword evidence="10" id="KW-1185">Reference proteome</keyword>
<protein>
    <recommendedName>
        <fullName evidence="11">Gamma-tubulin complex component</fullName>
    </recommendedName>
</protein>
<evidence type="ECO:0000256" key="6">
    <source>
        <dbReference type="SAM" id="MobiDB-lite"/>
    </source>
</evidence>
<dbReference type="PANTHER" id="PTHR19302:SF14">
    <property type="entry name" value="GAMMA-TUBULIN COMPLEX COMPONENT 3"/>
    <property type="match status" value="1"/>
</dbReference>
<feature type="compositionally biased region" description="Low complexity" evidence="6">
    <location>
        <begin position="140"/>
        <end position="161"/>
    </location>
</feature>
<dbReference type="GO" id="GO:0007020">
    <property type="term" value="P:microtubule nucleation"/>
    <property type="evidence" value="ECO:0007669"/>
    <property type="project" value="InterPro"/>
</dbReference>
<dbReference type="GeneID" id="136816248"/>
<evidence type="ECO:0000256" key="5">
    <source>
        <dbReference type="ARBA" id="ARBA00023212"/>
    </source>
</evidence>
<dbReference type="GO" id="GO:0005874">
    <property type="term" value="C:microtubule"/>
    <property type="evidence" value="ECO:0007669"/>
    <property type="project" value="UniProtKB-KW"/>
</dbReference>
<evidence type="ECO:0000313" key="9">
    <source>
        <dbReference type="EnsemblMetazoa" id="CLYHEMP013252.1"/>
    </source>
</evidence>
<dbReference type="GO" id="GO:0051321">
    <property type="term" value="P:meiotic cell cycle"/>
    <property type="evidence" value="ECO:0007669"/>
    <property type="project" value="TreeGrafter"/>
</dbReference>
<feature type="domain" description="Gamma tubulin complex component protein N-terminal" evidence="8">
    <location>
        <begin position="263"/>
        <end position="563"/>
    </location>
</feature>
<evidence type="ECO:0000256" key="4">
    <source>
        <dbReference type="ARBA" id="ARBA00022701"/>
    </source>
</evidence>
<feature type="region of interest" description="Disordered" evidence="6">
    <location>
        <begin position="140"/>
        <end position="175"/>
    </location>
</feature>
<dbReference type="Gene3D" id="1.20.120.1900">
    <property type="entry name" value="Gamma-tubulin complex, C-terminal domain"/>
    <property type="match status" value="1"/>
</dbReference>
<evidence type="ECO:0000256" key="2">
    <source>
        <dbReference type="ARBA" id="ARBA00010337"/>
    </source>
</evidence>
<dbReference type="InterPro" id="IPR041470">
    <property type="entry name" value="GCP_N"/>
</dbReference>
<feature type="domain" description="Gamma tubulin complex component C-terminal" evidence="7">
    <location>
        <begin position="568"/>
        <end position="900"/>
    </location>
</feature>
<dbReference type="Pfam" id="PF17681">
    <property type="entry name" value="GCP_N_terminal"/>
    <property type="match status" value="1"/>
</dbReference>
<dbReference type="Proteomes" id="UP000594262">
    <property type="component" value="Unplaced"/>
</dbReference>
<evidence type="ECO:0000256" key="3">
    <source>
        <dbReference type="ARBA" id="ARBA00022490"/>
    </source>
</evidence>
<dbReference type="InterPro" id="IPR007259">
    <property type="entry name" value="GCP"/>
</dbReference>
<feature type="compositionally biased region" description="Polar residues" evidence="6">
    <location>
        <begin position="162"/>
        <end position="171"/>
    </location>
</feature>
<evidence type="ECO:0008006" key="11">
    <source>
        <dbReference type="Google" id="ProtNLM"/>
    </source>
</evidence>